<name>A0ABW4JKH6_9BACL</name>
<proteinExistence type="predicted"/>
<comment type="caution">
    <text evidence="1">The sequence shown here is derived from an EMBL/GenBank/DDBJ whole genome shotgun (WGS) entry which is preliminary data.</text>
</comment>
<gene>
    <name evidence="1" type="ORF">ACFSB2_16450</name>
</gene>
<dbReference type="EMBL" id="JBHUCX010000046">
    <property type="protein sequence ID" value="MFD1676296.1"/>
    <property type="molecule type" value="Genomic_DNA"/>
</dbReference>
<organism evidence="1 2">
    <name type="scientific">Alicyclobacillus fodiniaquatilis</name>
    <dbReference type="NCBI Taxonomy" id="1661150"/>
    <lineage>
        <taxon>Bacteria</taxon>
        <taxon>Bacillati</taxon>
        <taxon>Bacillota</taxon>
        <taxon>Bacilli</taxon>
        <taxon>Bacillales</taxon>
        <taxon>Alicyclobacillaceae</taxon>
        <taxon>Alicyclobacillus</taxon>
    </lineage>
</organism>
<keyword evidence="2" id="KW-1185">Reference proteome</keyword>
<evidence type="ECO:0000313" key="2">
    <source>
        <dbReference type="Proteomes" id="UP001597079"/>
    </source>
</evidence>
<evidence type="ECO:0000313" key="1">
    <source>
        <dbReference type="EMBL" id="MFD1676296.1"/>
    </source>
</evidence>
<protein>
    <submittedName>
        <fullName evidence="1">YdeI family protein</fullName>
    </submittedName>
</protein>
<reference evidence="2" key="1">
    <citation type="journal article" date="2019" name="Int. J. Syst. Evol. Microbiol.">
        <title>The Global Catalogue of Microorganisms (GCM) 10K type strain sequencing project: providing services to taxonomists for standard genome sequencing and annotation.</title>
        <authorList>
            <consortium name="The Broad Institute Genomics Platform"/>
            <consortium name="The Broad Institute Genome Sequencing Center for Infectious Disease"/>
            <person name="Wu L."/>
            <person name="Ma J."/>
        </authorList>
    </citation>
    <scope>NUCLEOTIDE SEQUENCE [LARGE SCALE GENOMIC DNA]</scope>
    <source>
        <strain evidence="2">CGMCC 1.12286</strain>
    </source>
</reference>
<dbReference type="RefSeq" id="WP_377944193.1">
    <property type="nucleotide sequence ID" value="NZ_JBHUCX010000046.1"/>
</dbReference>
<sequence length="193" mass="22514">METLGGLPICLFADRCAWEQWLDTNHEHSKGIWVKVAKRDSTTTTVSYSEALEVALCYGWIDGQKKTYDEDMWLQKFTSRRSKSVWSKVNIDKVTQLIASGKIKPSGMKEVNAAKEDGRWDAAYESQRNFTVPDDFQHELEKNPQAEAFFETLNRQNRYSIYYRIQTAKKPETRKARIDKFVEMLANNQKLYP</sequence>
<dbReference type="Pfam" id="PF13376">
    <property type="entry name" value="OmdA"/>
    <property type="match status" value="1"/>
</dbReference>
<accession>A0ABW4JKH6</accession>
<dbReference type="Proteomes" id="UP001597079">
    <property type="component" value="Unassembled WGS sequence"/>
</dbReference>